<gene>
    <name evidence="2" type="ORF">DPMN_010032</name>
</gene>
<feature type="compositionally biased region" description="Polar residues" evidence="1">
    <location>
        <begin position="43"/>
        <end position="55"/>
    </location>
</feature>
<keyword evidence="3" id="KW-1185">Reference proteome</keyword>
<evidence type="ECO:0000313" key="3">
    <source>
        <dbReference type="Proteomes" id="UP000828390"/>
    </source>
</evidence>
<organism evidence="2 3">
    <name type="scientific">Dreissena polymorpha</name>
    <name type="common">Zebra mussel</name>
    <name type="synonym">Mytilus polymorpha</name>
    <dbReference type="NCBI Taxonomy" id="45954"/>
    <lineage>
        <taxon>Eukaryota</taxon>
        <taxon>Metazoa</taxon>
        <taxon>Spiralia</taxon>
        <taxon>Lophotrochozoa</taxon>
        <taxon>Mollusca</taxon>
        <taxon>Bivalvia</taxon>
        <taxon>Autobranchia</taxon>
        <taxon>Heteroconchia</taxon>
        <taxon>Euheterodonta</taxon>
        <taxon>Imparidentia</taxon>
        <taxon>Neoheterodontei</taxon>
        <taxon>Myida</taxon>
        <taxon>Dreissenoidea</taxon>
        <taxon>Dreissenidae</taxon>
        <taxon>Dreissena</taxon>
    </lineage>
</organism>
<comment type="caution">
    <text evidence="2">The sequence shown here is derived from an EMBL/GenBank/DDBJ whole genome shotgun (WGS) entry which is preliminary data.</text>
</comment>
<feature type="region of interest" description="Disordered" evidence="1">
    <location>
        <begin position="43"/>
        <end position="62"/>
    </location>
</feature>
<dbReference type="Proteomes" id="UP000828390">
    <property type="component" value="Unassembled WGS sequence"/>
</dbReference>
<evidence type="ECO:0000313" key="2">
    <source>
        <dbReference type="EMBL" id="KAH3886031.1"/>
    </source>
</evidence>
<name>A0A9D4N1I0_DREPO</name>
<dbReference type="AlphaFoldDB" id="A0A9D4N1I0"/>
<reference evidence="2" key="1">
    <citation type="journal article" date="2019" name="bioRxiv">
        <title>The Genome of the Zebra Mussel, Dreissena polymorpha: A Resource for Invasive Species Research.</title>
        <authorList>
            <person name="McCartney M.A."/>
            <person name="Auch B."/>
            <person name="Kono T."/>
            <person name="Mallez S."/>
            <person name="Zhang Y."/>
            <person name="Obille A."/>
            <person name="Becker A."/>
            <person name="Abrahante J.E."/>
            <person name="Garbe J."/>
            <person name="Badalamenti J.P."/>
            <person name="Herman A."/>
            <person name="Mangelson H."/>
            <person name="Liachko I."/>
            <person name="Sullivan S."/>
            <person name="Sone E.D."/>
            <person name="Koren S."/>
            <person name="Silverstein K.A.T."/>
            <person name="Beckman K.B."/>
            <person name="Gohl D.M."/>
        </authorList>
    </citation>
    <scope>NUCLEOTIDE SEQUENCE</scope>
    <source>
        <strain evidence="2">Duluth1</strain>
        <tissue evidence="2">Whole animal</tissue>
    </source>
</reference>
<evidence type="ECO:0000256" key="1">
    <source>
        <dbReference type="SAM" id="MobiDB-lite"/>
    </source>
</evidence>
<feature type="region of interest" description="Disordered" evidence="1">
    <location>
        <begin position="1"/>
        <end position="35"/>
    </location>
</feature>
<dbReference type="EMBL" id="JAIWYP010000001">
    <property type="protein sequence ID" value="KAH3886031.1"/>
    <property type="molecule type" value="Genomic_DNA"/>
</dbReference>
<protein>
    <submittedName>
        <fullName evidence="2">Uncharacterized protein</fullName>
    </submittedName>
</protein>
<reference evidence="2" key="2">
    <citation type="submission" date="2020-11" db="EMBL/GenBank/DDBJ databases">
        <authorList>
            <person name="McCartney M.A."/>
            <person name="Auch B."/>
            <person name="Kono T."/>
            <person name="Mallez S."/>
            <person name="Becker A."/>
            <person name="Gohl D.M."/>
            <person name="Silverstein K.A.T."/>
            <person name="Koren S."/>
            <person name="Bechman K.B."/>
            <person name="Herman A."/>
            <person name="Abrahante J.E."/>
            <person name="Garbe J."/>
        </authorList>
    </citation>
    <scope>NUCLEOTIDE SEQUENCE</scope>
    <source>
        <strain evidence="2">Duluth1</strain>
        <tissue evidence="2">Whole animal</tissue>
    </source>
</reference>
<sequence length="100" mass="11179">MILGQQLERARRDRGQEPPAEERRGGGFKEGPQDSITQYAQRTGETVSGMKTTAGGSERGHKGRAACLHPLVELRTDKNLSLNCQLPVHIKATVHWYIWI</sequence>
<proteinExistence type="predicted"/>
<feature type="compositionally biased region" description="Basic and acidic residues" evidence="1">
    <location>
        <begin position="8"/>
        <end position="27"/>
    </location>
</feature>
<accession>A0A9D4N1I0</accession>